<proteinExistence type="predicted"/>
<dbReference type="Proteomes" id="UP000001055">
    <property type="component" value="Unassembled WGS sequence"/>
</dbReference>
<evidence type="ECO:0000313" key="2">
    <source>
        <dbReference type="EMBL" id="EAT82914.1"/>
    </source>
</evidence>
<organism evidence="2 3">
    <name type="scientific">Phaeosphaeria nodorum (strain SN15 / ATCC MYA-4574 / FGSC 10173)</name>
    <name type="common">Glume blotch fungus</name>
    <name type="synonym">Parastagonospora nodorum</name>
    <dbReference type="NCBI Taxonomy" id="321614"/>
    <lineage>
        <taxon>Eukaryota</taxon>
        <taxon>Fungi</taxon>
        <taxon>Dikarya</taxon>
        <taxon>Ascomycota</taxon>
        <taxon>Pezizomycotina</taxon>
        <taxon>Dothideomycetes</taxon>
        <taxon>Pleosporomycetidae</taxon>
        <taxon>Pleosporales</taxon>
        <taxon>Pleosporineae</taxon>
        <taxon>Phaeosphaeriaceae</taxon>
        <taxon>Parastagonospora</taxon>
    </lineage>
</organism>
<feature type="region of interest" description="Disordered" evidence="1">
    <location>
        <begin position="1"/>
        <end position="25"/>
    </location>
</feature>
<reference evidence="3" key="1">
    <citation type="journal article" date="2007" name="Plant Cell">
        <title>Dothideomycete-plant interactions illuminated by genome sequencing and EST analysis of the wheat pathogen Stagonospora nodorum.</title>
        <authorList>
            <person name="Hane J.K."/>
            <person name="Lowe R.G."/>
            <person name="Solomon P.S."/>
            <person name="Tan K.C."/>
            <person name="Schoch C.L."/>
            <person name="Spatafora J.W."/>
            <person name="Crous P.W."/>
            <person name="Kodira C."/>
            <person name="Birren B.W."/>
            <person name="Galagan J.E."/>
            <person name="Torriani S.F."/>
            <person name="McDonald B.A."/>
            <person name="Oliver R.P."/>
        </authorList>
    </citation>
    <scope>NUCLEOTIDE SEQUENCE [LARGE SCALE GENOMIC DNA]</scope>
    <source>
        <strain evidence="3">SN15 / ATCC MYA-4574 / FGSC 10173</strain>
    </source>
</reference>
<dbReference type="AlphaFoldDB" id="Q0UF15"/>
<protein>
    <submittedName>
        <fullName evidence="2">Uncharacterized protein</fullName>
    </submittedName>
</protein>
<name>Q0UF15_PHANO</name>
<evidence type="ECO:0000313" key="3">
    <source>
        <dbReference type="Proteomes" id="UP000001055"/>
    </source>
</evidence>
<dbReference type="GeneID" id="5976843"/>
<gene>
    <name evidence="2" type="ORF">SNOG_09649</name>
</gene>
<evidence type="ECO:0000256" key="1">
    <source>
        <dbReference type="SAM" id="MobiDB-lite"/>
    </source>
</evidence>
<accession>Q0UF15</accession>
<sequence>MSRIRTHKFDPDPYQVYPYSSPNTSSRHLTGEGLLFTPRMDGSHDVLQGIFACMAAVLARS</sequence>
<dbReference type="EMBL" id="CH445339">
    <property type="protein sequence ID" value="EAT82914.1"/>
    <property type="molecule type" value="Genomic_DNA"/>
</dbReference>
<dbReference type="RefSeq" id="XP_001799938.1">
    <property type="nucleotide sequence ID" value="XM_001799886.1"/>
</dbReference>
<dbReference type="KEGG" id="pno:SNOG_09649"/>
<dbReference type="InParanoid" id="Q0UF15"/>